<dbReference type="InterPro" id="IPR051628">
    <property type="entry name" value="LUBAC_E3_Ligases"/>
</dbReference>
<protein>
    <recommendedName>
        <fullName evidence="9">RING-type domain-containing protein</fullName>
    </recommendedName>
</protein>
<dbReference type="CDD" id="cd20353">
    <property type="entry name" value="Rcat_RBR_RNF216"/>
    <property type="match status" value="1"/>
</dbReference>
<evidence type="ECO:0000313" key="11">
    <source>
        <dbReference type="Proteomes" id="UP001356427"/>
    </source>
</evidence>
<dbReference type="InterPro" id="IPR044066">
    <property type="entry name" value="TRIAD_supradom"/>
</dbReference>
<evidence type="ECO:0000256" key="1">
    <source>
        <dbReference type="ARBA" id="ARBA00004906"/>
    </source>
</evidence>
<dbReference type="InterPro" id="IPR058758">
    <property type="entry name" value="UBA_RNF216"/>
</dbReference>
<accession>A0AAN8R4C5</accession>
<evidence type="ECO:0000256" key="2">
    <source>
        <dbReference type="ARBA" id="ARBA00022679"/>
    </source>
</evidence>
<feature type="domain" description="RING-type" evidence="9">
    <location>
        <begin position="1"/>
        <end position="245"/>
    </location>
</feature>
<dbReference type="EMBL" id="JAGTTL010000015">
    <property type="protein sequence ID" value="KAK6312637.1"/>
    <property type="molecule type" value="Genomic_DNA"/>
</dbReference>
<sequence length="372" mass="42539">MYANRMTWSVKLEKRMYFLEKNRRGCRTYGAALDQSLQREITFYQQKAKEHAEHEDFLLALQVNEEEYEKSSLSVYGRRLFLFLPRVPSREKVLPETVLLKYYERKAEEAVAATCADGTQYCPSCNFPALLDKGVSLFSCPNPRCRKESCRKCRVQWKEHAGKSCDQVMERDEIRMRVAFEERMTAARVRKCVKCGTGLVKSEGCNRMWCRCGGYMCYLCREPISGYNHFCQHARSPGAPCRHCRKCSLWTDPTKEGEKELNKKNAETSGKRLGPPPEPVVVAKRPRAAPPPQAVRAPLLVPPRVILPHGQPLPPAPYVPPLLHLPPLNYHPPLNQVINNPNNVDINMPMHYGPPPALLQTPITPHLYSRLL</sequence>
<feature type="region of interest" description="Disordered" evidence="8">
    <location>
        <begin position="255"/>
        <end position="278"/>
    </location>
</feature>
<keyword evidence="7" id="KW-0862">Zinc</keyword>
<dbReference type="PANTHER" id="PTHR22770:SF47">
    <property type="entry name" value="E3 UBIQUITIN-PROTEIN LIGASE RNF216"/>
    <property type="match status" value="1"/>
</dbReference>
<evidence type="ECO:0000256" key="8">
    <source>
        <dbReference type="SAM" id="MobiDB-lite"/>
    </source>
</evidence>
<evidence type="ECO:0000256" key="5">
    <source>
        <dbReference type="ARBA" id="ARBA00022771"/>
    </source>
</evidence>
<evidence type="ECO:0000256" key="7">
    <source>
        <dbReference type="ARBA" id="ARBA00022833"/>
    </source>
</evidence>
<reference evidence="10 11" key="1">
    <citation type="submission" date="2021-04" db="EMBL/GenBank/DDBJ databases">
        <authorList>
            <person name="De Guttry C."/>
            <person name="Zahm M."/>
            <person name="Klopp C."/>
            <person name="Cabau C."/>
            <person name="Louis A."/>
            <person name="Berthelot C."/>
            <person name="Parey E."/>
            <person name="Roest Crollius H."/>
            <person name="Montfort J."/>
            <person name="Robinson-Rechavi M."/>
            <person name="Bucao C."/>
            <person name="Bouchez O."/>
            <person name="Gislard M."/>
            <person name="Lluch J."/>
            <person name="Milhes M."/>
            <person name="Lampietro C."/>
            <person name="Lopez Roques C."/>
            <person name="Donnadieu C."/>
            <person name="Braasch I."/>
            <person name="Desvignes T."/>
            <person name="Postlethwait J."/>
            <person name="Bobe J."/>
            <person name="Wedekind C."/>
            <person name="Guiguen Y."/>
        </authorList>
    </citation>
    <scope>NUCLEOTIDE SEQUENCE [LARGE SCALE GENOMIC DNA]</scope>
    <source>
        <strain evidence="10">Cs_M1</strain>
        <tissue evidence="10">Blood</tissue>
    </source>
</reference>
<dbReference type="Pfam" id="PF26112">
    <property type="entry name" value="UBA_RNF216"/>
    <property type="match status" value="1"/>
</dbReference>
<dbReference type="AlphaFoldDB" id="A0AAN8R4C5"/>
<dbReference type="SMART" id="SM00647">
    <property type="entry name" value="IBR"/>
    <property type="match status" value="1"/>
</dbReference>
<organism evidence="10 11">
    <name type="scientific">Coregonus suidteri</name>
    <dbReference type="NCBI Taxonomy" id="861788"/>
    <lineage>
        <taxon>Eukaryota</taxon>
        <taxon>Metazoa</taxon>
        <taxon>Chordata</taxon>
        <taxon>Craniata</taxon>
        <taxon>Vertebrata</taxon>
        <taxon>Euteleostomi</taxon>
        <taxon>Actinopterygii</taxon>
        <taxon>Neopterygii</taxon>
        <taxon>Teleostei</taxon>
        <taxon>Protacanthopterygii</taxon>
        <taxon>Salmoniformes</taxon>
        <taxon>Salmonidae</taxon>
        <taxon>Coregoninae</taxon>
        <taxon>Coregonus</taxon>
    </lineage>
</organism>
<evidence type="ECO:0000256" key="6">
    <source>
        <dbReference type="ARBA" id="ARBA00022786"/>
    </source>
</evidence>
<dbReference type="SUPFAM" id="SSF57850">
    <property type="entry name" value="RING/U-box"/>
    <property type="match status" value="2"/>
</dbReference>
<keyword evidence="11" id="KW-1185">Reference proteome</keyword>
<dbReference type="CDD" id="cd20339">
    <property type="entry name" value="BRcat_RBR_RNF216"/>
    <property type="match status" value="1"/>
</dbReference>
<keyword evidence="3" id="KW-0479">Metal-binding</keyword>
<dbReference type="Gene3D" id="1.20.120.1750">
    <property type="match status" value="1"/>
</dbReference>
<dbReference type="InterPro" id="IPR047546">
    <property type="entry name" value="Rcat_RBR_RNF216"/>
</dbReference>
<evidence type="ECO:0000256" key="3">
    <source>
        <dbReference type="ARBA" id="ARBA00022723"/>
    </source>
</evidence>
<proteinExistence type="predicted"/>
<dbReference type="GO" id="GO:0016740">
    <property type="term" value="F:transferase activity"/>
    <property type="evidence" value="ECO:0007669"/>
    <property type="project" value="UniProtKB-KW"/>
</dbReference>
<dbReference type="InterPro" id="IPR002867">
    <property type="entry name" value="IBR_dom"/>
</dbReference>
<dbReference type="Pfam" id="PF26200">
    <property type="entry name" value="Rcat_RNF216"/>
    <property type="match status" value="1"/>
</dbReference>
<dbReference type="InterPro" id="IPR047545">
    <property type="entry name" value="BRcat_RBR_RNF216"/>
</dbReference>
<evidence type="ECO:0000256" key="4">
    <source>
        <dbReference type="ARBA" id="ARBA00022737"/>
    </source>
</evidence>
<gene>
    <name evidence="10" type="ORF">J4Q44_G00183010</name>
</gene>
<comment type="caution">
    <text evidence="10">The sequence shown here is derived from an EMBL/GenBank/DDBJ whole genome shotgun (WGS) entry which is preliminary data.</text>
</comment>
<comment type="pathway">
    <text evidence="1">Protein modification; protein ubiquitination.</text>
</comment>
<dbReference type="PANTHER" id="PTHR22770">
    <property type="entry name" value="UBIQUITIN CONJUGATING ENZYME 7 INTERACTING PROTEIN-RELATED"/>
    <property type="match status" value="1"/>
</dbReference>
<keyword evidence="6" id="KW-0833">Ubl conjugation pathway</keyword>
<name>A0AAN8R4C5_9TELE</name>
<dbReference type="PROSITE" id="PS51873">
    <property type="entry name" value="TRIAD"/>
    <property type="match status" value="1"/>
</dbReference>
<keyword evidence="2" id="KW-0808">Transferase</keyword>
<evidence type="ECO:0000313" key="10">
    <source>
        <dbReference type="EMBL" id="KAK6312637.1"/>
    </source>
</evidence>
<evidence type="ECO:0000259" key="9">
    <source>
        <dbReference type="PROSITE" id="PS51873"/>
    </source>
</evidence>
<dbReference type="Proteomes" id="UP001356427">
    <property type="component" value="Unassembled WGS sequence"/>
</dbReference>
<feature type="compositionally biased region" description="Basic and acidic residues" evidence="8">
    <location>
        <begin position="255"/>
        <end position="270"/>
    </location>
</feature>
<keyword evidence="5" id="KW-0863">Zinc-finger</keyword>
<dbReference type="GO" id="GO:0008270">
    <property type="term" value="F:zinc ion binding"/>
    <property type="evidence" value="ECO:0007669"/>
    <property type="project" value="UniProtKB-KW"/>
</dbReference>
<keyword evidence="4" id="KW-0677">Repeat</keyword>